<evidence type="ECO:0000313" key="1">
    <source>
        <dbReference type="EMBL" id="MCG5078115.1"/>
    </source>
</evidence>
<gene>
    <name evidence="1" type="ORF">L5014_33085</name>
</gene>
<name>A0A9X1UMH4_9BURK</name>
<evidence type="ECO:0000313" key="2">
    <source>
        <dbReference type="Proteomes" id="UP001139308"/>
    </source>
</evidence>
<sequence length="363" mass="39893">MAKLQATRHPGGKVAELRALANLTASAALTAAPDQQMTVLDAAQRLQDIADGLERRSRKSLEQLAVAELPANATASEIHHSRRRQATRVGADVYLPGWSTTARALPNVFLRSALFAATCRVQTGNANILAGGSAGLVTEEKIGTFKDITMMFSGYGLCQFDRLVYSTCLEYYRDVPLCPEENPRYQQTTFYEFACRMGNKYSVKAHSAIRASLLRLSFAQVRIRHERMNIDVPKLLSVKFEDGESVEPFKGSDVLSLRVTTSVAELFGAGAWTAVESGAARYDGLRGWLANFYAGHARPKPLPAELLHQLCGYGPNKSNFRASLVRALEKLKDPTTPACSRVASYHFSRDGKTIYVVRSAWVA</sequence>
<evidence type="ECO:0008006" key="3">
    <source>
        <dbReference type="Google" id="ProtNLM"/>
    </source>
</evidence>
<keyword evidence="2" id="KW-1185">Reference proteome</keyword>
<protein>
    <recommendedName>
        <fullName evidence="3">TrfA protein</fullName>
    </recommendedName>
</protein>
<accession>A0A9X1UMH4</accession>
<reference evidence="1" key="1">
    <citation type="submission" date="2022-01" db="EMBL/GenBank/DDBJ databases">
        <title>Genome sequence and assembly of Parabukholderia sp. RG36.</title>
        <authorList>
            <person name="Chhetri G."/>
        </authorList>
    </citation>
    <scope>NUCLEOTIDE SEQUENCE</scope>
    <source>
        <strain evidence="1">RG36</strain>
    </source>
</reference>
<proteinExistence type="predicted"/>
<dbReference type="Pfam" id="PF07042">
    <property type="entry name" value="TrfA"/>
    <property type="match status" value="1"/>
</dbReference>
<comment type="caution">
    <text evidence="1">The sequence shown here is derived from an EMBL/GenBank/DDBJ whole genome shotgun (WGS) entry which is preliminary data.</text>
</comment>
<dbReference type="EMBL" id="JAKLJA010000050">
    <property type="protein sequence ID" value="MCG5078115.1"/>
    <property type="molecule type" value="Genomic_DNA"/>
</dbReference>
<dbReference type="InterPro" id="IPR010751">
    <property type="entry name" value="TrfA"/>
</dbReference>
<organism evidence="1 2">
    <name type="scientific">Paraburkholderia tagetis</name>
    <dbReference type="NCBI Taxonomy" id="2913261"/>
    <lineage>
        <taxon>Bacteria</taxon>
        <taxon>Pseudomonadati</taxon>
        <taxon>Pseudomonadota</taxon>
        <taxon>Betaproteobacteria</taxon>
        <taxon>Burkholderiales</taxon>
        <taxon>Burkholderiaceae</taxon>
        <taxon>Paraburkholderia</taxon>
    </lineage>
</organism>
<dbReference type="RefSeq" id="WP_238468009.1">
    <property type="nucleotide sequence ID" value="NZ_JAKLJA010000050.1"/>
</dbReference>
<dbReference type="AlphaFoldDB" id="A0A9X1UMH4"/>
<dbReference type="Proteomes" id="UP001139308">
    <property type="component" value="Unassembled WGS sequence"/>
</dbReference>